<dbReference type="Pfam" id="PF08281">
    <property type="entry name" value="Sigma70_r4_2"/>
    <property type="match status" value="1"/>
</dbReference>
<gene>
    <name evidence="9" type="ORF">SFC79_16425</name>
</gene>
<dbReference type="EC" id="2.7.7.6" evidence="9"/>
<dbReference type="NCBIfam" id="NF006089">
    <property type="entry name" value="PRK08241.1"/>
    <property type="match status" value="1"/>
</dbReference>
<evidence type="ECO:0000259" key="8">
    <source>
        <dbReference type="Pfam" id="PF12680"/>
    </source>
</evidence>
<evidence type="ECO:0000256" key="5">
    <source>
        <dbReference type="ARBA" id="ARBA00023163"/>
    </source>
</evidence>
<dbReference type="NCBIfam" id="TIGR02937">
    <property type="entry name" value="sigma70-ECF"/>
    <property type="match status" value="1"/>
</dbReference>
<dbReference type="InterPro" id="IPR052704">
    <property type="entry name" value="ECF_Sigma-70_Domain"/>
</dbReference>
<evidence type="ECO:0000259" key="6">
    <source>
        <dbReference type="Pfam" id="PF04542"/>
    </source>
</evidence>
<evidence type="ECO:0000256" key="2">
    <source>
        <dbReference type="ARBA" id="ARBA00011344"/>
    </source>
</evidence>
<evidence type="ECO:0000259" key="7">
    <source>
        <dbReference type="Pfam" id="PF08281"/>
    </source>
</evidence>
<dbReference type="SUPFAM" id="SSF54427">
    <property type="entry name" value="NTF2-like"/>
    <property type="match status" value="1"/>
</dbReference>
<keyword evidence="3" id="KW-0805">Transcription regulation</keyword>
<feature type="domain" description="RNA polymerase sigma factor 70 region 4 type 2" evidence="7">
    <location>
        <begin position="122"/>
        <end position="171"/>
    </location>
</feature>
<dbReference type="InterPro" id="IPR013325">
    <property type="entry name" value="RNA_pol_sigma_r2"/>
</dbReference>
<sequence>MPTPNFDAAVASHRAEIEVHCYRMLGSAHDAEDAVQEALVRAWSAFDRLEPGSNVRAWLYRIATNRCLTMIERRRRRELPVDLSPGSALDEVAWLEPHPATAGLGPVGPEATYETAESVQLAFVALLQHLPGRQRAALLLRDVLGFPAAEAAAVLGTSVPALTSALQRARVAVADRLPPPDGPEDEVARVASRYARAWEAGDVEAIVRLLDADADYSMPPEPQWFRGRDAIRGFLLEGPLRERWRFVGTRANEQVAFGTYMWDAPRGTFAAMALDLLRVRGGLVTEVVSFLTPEVFGRFGLPDEVSGDTRGDLGADLVGDGR</sequence>
<organism evidence="9 10">
    <name type="scientific">Nocardioides renjunii</name>
    <dbReference type="NCBI Taxonomy" id="3095075"/>
    <lineage>
        <taxon>Bacteria</taxon>
        <taxon>Bacillati</taxon>
        <taxon>Actinomycetota</taxon>
        <taxon>Actinomycetes</taxon>
        <taxon>Propionibacteriales</taxon>
        <taxon>Nocardioidaceae</taxon>
        <taxon>Nocardioides</taxon>
    </lineage>
</organism>
<dbReference type="EMBL" id="JAXQPW010000006">
    <property type="protein sequence ID" value="MDZ5663361.1"/>
    <property type="molecule type" value="Genomic_DNA"/>
</dbReference>
<dbReference type="InterPro" id="IPR014305">
    <property type="entry name" value="RNA_pol_sigma-G_actinobac"/>
</dbReference>
<comment type="subunit">
    <text evidence="2">Interacts transiently with the RNA polymerase catalytic core formed by RpoA, RpoB, RpoC and RpoZ (2 alpha, 1 beta, 1 beta' and 1 omega subunit) to form the RNA polymerase holoenzyme that can initiate transcription.</text>
</comment>
<proteinExistence type="inferred from homology"/>
<dbReference type="Pfam" id="PF04542">
    <property type="entry name" value="Sigma70_r2"/>
    <property type="match status" value="1"/>
</dbReference>
<dbReference type="InterPro" id="IPR037401">
    <property type="entry name" value="SnoaL-like"/>
</dbReference>
<keyword evidence="10" id="KW-1185">Reference proteome</keyword>
<dbReference type="Gene3D" id="1.10.1740.10">
    <property type="match status" value="1"/>
</dbReference>
<evidence type="ECO:0000313" key="10">
    <source>
        <dbReference type="Proteomes" id="UP001291999"/>
    </source>
</evidence>
<dbReference type="InterPro" id="IPR013324">
    <property type="entry name" value="RNA_pol_sigma_r3/r4-like"/>
</dbReference>
<dbReference type="InterPro" id="IPR007627">
    <property type="entry name" value="RNA_pol_sigma70_r2"/>
</dbReference>
<feature type="domain" description="SnoaL-like" evidence="8">
    <location>
        <begin position="192"/>
        <end position="287"/>
    </location>
</feature>
<dbReference type="Gene3D" id="1.10.10.10">
    <property type="entry name" value="Winged helix-like DNA-binding domain superfamily/Winged helix DNA-binding domain"/>
    <property type="match status" value="1"/>
</dbReference>
<keyword evidence="4" id="KW-0731">Sigma factor</keyword>
<dbReference type="NCBIfam" id="TIGR02960">
    <property type="entry name" value="SigX5"/>
    <property type="match status" value="1"/>
</dbReference>
<name>A0ABU5KEH8_9ACTN</name>
<dbReference type="SUPFAM" id="SSF88659">
    <property type="entry name" value="Sigma3 and sigma4 domains of RNA polymerase sigma factors"/>
    <property type="match status" value="1"/>
</dbReference>
<dbReference type="Pfam" id="PF12680">
    <property type="entry name" value="SnoaL_2"/>
    <property type="match status" value="1"/>
</dbReference>
<dbReference type="RefSeq" id="WP_322425160.1">
    <property type="nucleotide sequence ID" value="NZ_JAXQPW010000006.1"/>
</dbReference>
<feature type="domain" description="RNA polymerase sigma-70 region 2" evidence="6">
    <location>
        <begin position="11"/>
        <end position="77"/>
    </location>
</feature>
<dbReference type="PANTHER" id="PTHR30173">
    <property type="entry name" value="SIGMA 19 FACTOR"/>
    <property type="match status" value="1"/>
</dbReference>
<dbReference type="PANTHER" id="PTHR30173:SF36">
    <property type="entry name" value="ECF RNA POLYMERASE SIGMA FACTOR SIGJ"/>
    <property type="match status" value="1"/>
</dbReference>
<keyword evidence="9" id="KW-0808">Transferase</keyword>
<comment type="similarity">
    <text evidence="1">Belongs to the sigma-70 factor family. ECF subfamily.</text>
</comment>
<dbReference type="Proteomes" id="UP001291999">
    <property type="component" value="Unassembled WGS sequence"/>
</dbReference>
<dbReference type="SUPFAM" id="SSF88946">
    <property type="entry name" value="Sigma2 domain of RNA polymerase sigma factors"/>
    <property type="match status" value="1"/>
</dbReference>
<dbReference type="Gene3D" id="3.10.450.50">
    <property type="match status" value="1"/>
</dbReference>
<dbReference type="InterPro" id="IPR014284">
    <property type="entry name" value="RNA_pol_sigma-70_dom"/>
</dbReference>
<dbReference type="InterPro" id="IPR036388">
    <property type="entry name" value="WH-like_DNA-bd_sf"/>
</dbReference>
<protein>
    <submittedName>
        <fullName evidence="9">RNA polymerase subunit sigma-70</fullName>
        <ecNumber evidence="9">2.7.7.6</ecNumber>
    </submittedName>
</protein>
<evidence type="ECO:0000256" key="3">
    <source>
        <dbReference type="ARBA" id="ARBA00023015"/>
    </source>
</evidence>
<reference evidence="9 10" key="1">
    <citation type="submission" date="2023-11" db="EMBL/GenBank/DDBJ databases">
        <title>Novel species in genus Nocardioides.</title>
        <authorList>
            <person name="Zhou H."/>
        </authorList>
    </citation>
    <scope>NUCLEOTIDE SEQUENCE [LARGE SCALE GENOMIC DNA]</scope>
    <source>
        <strain evidence="9 10">S-58</strain>
    </source>
</reference>
<keyword evidence="5" id="KW-0804">Transcription</keyword>
<comment type="caution">
    <text evidence="9">The sequence shown here is derived from an EMBL/GenBank/DDBJ whole genome shotgun (WGS) entry which is preliminary data.</text>
</comment>
<evidence type="ECO:0000256" key="1">
    <source>
        <dbReference type="ARBA" id="ARBA00010641"/>
    </source>
</evidence>
<dbReference type="InterPro" id="IPR032710">
    <property type="entry name" value="NTF2-like_dom_sf"/>
</dbReference>
<dbReference type="InterPro" id="IPR013249">
    <property type="entry name" value="RNA_pol_sigma70_r4_t2"/>
</dbReference>
<evidence type="ECO:0000313" key="9">
    <source>
        <dbReference type="EMBL" id="MDZ5663361.1"/>
    </source>
</evidence>
<keyword evidence="9" id="KW-0548">Nucleotidyltransferase</keyword>
<accession>A0ABU5KEH8</accession>
<dbReference type="GO" id="GO:0003899">
    <property type="term" value="F:DNA-directed RNA polymerase activity"/>
    <property type="evidence" value="ECO:0007669"/>
    <property type="project" value="UniProtKB-EC"/>
</dbReference>
<evidence type="ECO:0000256" key="4">
    <source>
        <dbReference type="ARBA" id="ARBA00023082"/>
    </source>
</evidence>